<dbReference type="PATRIC" id="fig|864564.6.peg.166"/>
<dbReference type="AlphaFoldDB" id="E6K260"/>
<evidence type="ECO:0000313" key="2">
    <source>
        <dbReference type="EMBL" id="EFT82848.1"/>
    </source>
</evidence>
<evidence type="ECO:0000256" key="1">
    <source>
        <dbReference type="SAM" id="MobiDB-lite"/>
    </source>
</evidence>
<feature type="compositionally biased region" description="Gly residues" evidence="1">
    <location>
        <begin position="108"/>
        <end position="118"/>
    </location>
</feature>
<dbReference type="KEGG" id="pdo:PSDT_0150"/>
<proteinExistence type="predicted"/>
<dbReference type="HOGENOM" id="CLU_2070810_0_0_11"/>
<reference evidence="2 3" key="1">
    <citation type="submission" date="2010-12" db="EMBL/GenBank/DDBJ databases">
        <authorList>
            <person name="Muzny D."/>
            <person name="Qin X."/>
            <person name="Buhay C."/>
            <person name="Dugan-Rocha S."/>
            <person name="Ding Y."/>
            <person name="Chen G."/>
            <person name="Hawes A."/>
            <person name="Holder M."/>
            <person name="Jhangiani S."/>
            <person name="Johnson A."/>
            <person name="Khan Z."/>
            <person name="Li Z."/>
            <person name="Liu W."/>
            <person name="Liu X."/>
            <person name="Perez L."/>
            <person name="Shen H."/>
            <person name="Wang Q."/>
            <person name="Watt J."/>
            <person name="Xi L."/>
            <person name="Xin Y."/>
            <person name="Zhou J."/>
            <person name="Deng J."/>
            <person name="Jiang H."/>
            <person name="Liu Y."/>
            <person name="Qu J."/>
            <person name="Song X.-Z."/>
            <person name="Zhang L."/>
            <person name="Villasana D."/>
            <person name="Johnson A."/>
            <person name="Liu J."/>
            <person name="Liyanage D."/>
            <person name="Lorensuhewa L."/>
            <person name="Robinson T."/>
            <person name="Song A."/>
            <person name="Song B.-B."/>
            <person name="Dinh H."/>
            <person name="Thornton R."/>
            <person name="Coyle M."/>
            <person name="Francisco L."/>
            <person name="Jackson L."/>
            <person name="Javaid M."/>
            <person name="Korchina V."/>
            <person name="Kovar C."/>
            <person name="Mata R."/>
            <person name="Mathew T."/>
            <person name="Ngo R."/>
            <person name="Nguyen L."/>
            <person name="Nguyen N."/>
            <person name="Okwuonu G."/>
            <person name="Ongeri F."/>
            <person name="Pham C."/>
            <person name="Simmons D."/>
            <person name="Wilczek-Boney K."/>
            <person name="Hale W."/>
            <person name="Jakkamsetti A."/>
            <person name="Pham P."/>
            <person name="Ruth R."/>
            <person name="San Lucas F."/>
            <person name="Warren J."/>
            <person name="Zhang J."/>
            <person name="Zhao Z."/>
            <person name="Zhou C."/>
            <person name="Zhu D."/>
            <person name="Lee S."/>
            <person name="Bess C."/>
            <person name="Blankenburg K."/>
            <person name="Forbes L."/>
            <person name="Fu Q."/>
            <person name="Gubbala S."/>
            <person name="Hirani K."/>
            <person name="Jayaseelan J.C."/>
            <person name="Lara F."/>
            <person name="Munidasa M."/>
            <person name="Palculict T."/>
            <person name="Patil S."/>
            <person name="Pu L.-L."/>
            <person name="Saada N."/>
            <person name="Tang L."/>
            <person name="Weissenberger G."/>
            <person name="Zhu Y."/>
            <person name="Hemphill L."/>
            <person name="Shang Y."/>
            <person name="Youmans B."/>
            <person name="Ayvaz T."/>
            <person name="Ross M."/>
            <person name="Santibanez J."/>
            <person name="Aqrawi P."/>
            <person name="Gross S."/>
            <person name="Joshi V."/>
            <person name="Fowler G."/>
            <person name="Nazareth L."/>
            <person name="Reid J."/>
            <person name="Worley K."/>
            <person name="Petrosino J."/>
            <person name="Highlander S."/>
            <person name="Gibbs R."/>
        </authorList>
    </citation>
    <scope>NUCLEOTIDE SEQUENCE [LARGE SCALE GENOMIC DNA]</scope>
    <source>
        <strain evidence="2 3">DSM 10105</strain>
    </source>
</reference>
<sequence>MLDGDLRAAQRRLVKDSFAGKMAALKRQEREFSALVGDLLALRDLHDRVRREAAAYRDEYLARSRARLVEELGVSGVEARYIFSDITTEPVAADATGGQDGQERDGGVGDPSGVGVGE</sequence>
<dbReference type="EMBL" id="AEON01000002">
    <property type="protein sequence ID" value="EFT82848.1"/>
    <property type="molecule type" value="Genomic_DNA"/>
</dbReference>
<organism evidence="2 3">
    <name type="scientific">Parascardovia denticolens DSM 10105 = JCM 12538</name>
    <dbReference type="NCBI Taxonomy" id="864564"/>
    <lineage>
        <taxon>Bacteria</taxon>
        <taxon>Bacillati</taxon>
        <taxon>Actinomycetota</taxon>
        <taxon>Actinomycetes</taxon>
        <taxon>Bifidobacteriales</taxon>
        <taxon>Bifidobacteriaceae</taxon>
        <taxon>Parascardovia</taxon>
    </lineage>
</organism>
<evidence type="ECO:0000313" key="3">
    <source>
        <dbReference type="Proteomes" id="UP000004946"/>
    </source>
</evidence>
<gene>
    <name evidence="2" type="ORF">HMPREF0620_1533</name>
</gene>
<dbReference type="RefSeq" id="WP_006289500.1">
    <property type="nucleotide sequence ID" value="NZ_AP012333.1"/>
</dbReference>
<feature type="region of interest" description="Disordered" evidence="1">
    <location>
        <begin position="92"/>
        <end position="118"/>
    </location>
</feature>
<accession>E6K260</accession>
<keyword evidence="3" id="KW-1185">Reference proteome</keyword>
<dbReference type="Proteomes" id="UP000004946">
    <property type="component" value="Chromosome"/>
</dbReference>
<name>E6K260_PARDN</name>
<protein>
    <submittedName>
        <fullName evidence="2">Uncharacterized protein</fullName>
    </submittedName>
</protein>
<comment type="caution">
    <text evidence="2">The sequence shown here is derived from an EMBL/GenBank/DDBJ whole genome shotgun (WGS) entry which is preliminary data.</text>
</comment>